<dbReference type="InterPro" id="IPR011990">
    <property type="entry name" value="TPR-like_helical_dom_sf"/>
</dbReference>
<dbReference type="Proteomes" id="UP000637628">
    <property type="component" value="Unassembled WGS sequence"/>
</dbReference>
<evidence type="ECO:0000313" key="1">
    <source>
        <dbReference type="EMBL" id="GID99843.1"/>
    </source>
</evidence>
<dbReference type="Pfam" id="PF13374">
    <property type="entry name" value="TPR_10"/>
    <property type="match status" value="2"/>
</dbReference>
<protein>
    <recommendedName>
        <fullName evidence="3">Tetratricopeptide repeat protein</fullName>
    </recommendedName>
</protein>
<organism evidence="1 2">
    <name type="scientific">Paractinoplanes durhamensis</name>
    <dbReference type="NCBI Taxonomy" id="113563"/>
    <lineage>
        <taxon>Bacteria</taxon>
        <taxon>Bacillati</taxon>
        <taxon>Actinomycetota</taxon>
        <taxon>Actinomycetes</taxon>
        <taxon>Micromonosporales</taxon>
        <taxon>Micromonosporaceae</taxon>
        <taxon>Paractinoplanes</taxon>
    </lineage>
</organism>
<comment type="caution">
    <text evidence="1">The sequence shown here is derived from an EMBL/GenBank/DDBJ whole genome shotgun (WGS) entry which is preliminary data.</text>
</comment>
<reference evidence="1 2" key="1">
    <citation type="submission" date="2021-01" db="EMBL/GenBank/DDBJ databases">
        <title>Whole genome shotgun sequence of Actinoplanes durhamensis NBRC 14914.</title>
        <authorList>
            <person name="Komaki H."/>
            <person name="Tamura T."/>
        </authorList>
    </citation>
    <scope>NUCLEOTIDE SEQUENCE [LARGE SCALE GENOMIC DNA]</scope>
    <source>
        <strain evidence="1 2">NBRC 14914</strain>
    </source>
</reference>
<evidence type="ECO:0008006" key="3">
    <source>
        <dbReference type="Google" id="ProtNLM"/>
    </source>
</evidence>
<name>A0ABQ3YQP0_9ACTN</name>
<dbReference type="SUPFAM" id="SSF48452">
    <property type="entry name" value="TPR-like"/>
    <property type="match status" value="3"/>
</dbReference>
<dbReference type="Pfam" id="PF13424">
    <property type="entry name" value="TPR_12"/>
    <property type="match status" value="2"/>
</dbReference>
<keyword evidence="2" id="KW-1185">Reference proteome</keyword>
<dbReference type="PANTHER" id="PTHR46082:SF6">
    <property type="entry name" value="AAA+ ATPASE DOMAIN-CONTAINING PROTEIN-RELATED"/>
    <property type="match status" value="1"/>
</dbReference>
<dbReference type="InterPro" id="IPR053137">
    <property type="entry name" value="NLR-like"/>
</dbReference>
<dbReference type="SUPFAM" id="SSF52540">
    <property type="entry name" value="P-loop containing nucleoside triphosphate hydrolases"/>
    <property type="match status" value="2"/>
</dbReference>
<dbReference type="Gene3D" id="3.40.50.300">
    <property type="entry name" value="P-loop containing nucleotide triphosphate hydrolases"/>
    <property type="match status" value="2"/>
</dbReference>
<dbReference type="PANTHER" id="PTHR46082">
    <property type="entry name" value="ATP/GTP-BINDING PROTEIN-RELATED"/>
    <property type="match status" value="1"/>
</dbReference>
<dbReference type="EMBL" id="BOML01000012">
    <property type="protein sequence ID" value="GID99843.1"/>
    <property type="molecule type" value="Genomic_DNA"/>
</dbReference>
<accession>A0ABQ3YQP0</accession>
<dbReference type="NCBIfam" id="NF047398">
    <property type="entry name" value="AAA_KGGVGR"/>
    <property type="match status" value="1"/>
</dbReference>
<dbReference type="NCBIfam" id="NF040586">
    <property type="entry name" value="FxSxx_TPR"/>
    <property type="match status" value="1"/>
</dbReference>
<proteinExistence type="predicted"/>
<gene>
    <name evidence="1" type="ORF">Adu01nite_11940</name>
</gene>
<dbReference type="InterPro" id="IPR027417">
    <property type="entry name" value="P-loop_NTPase"/>
</dbReference>
<sequence length="1280" mass="141046">MVTFYSYQGGTGRTMALANVAWILAANGKRVLVADWNLDSPGLHRYFRPFIDPGALASAGGVVELVRRYEQATMQDVERPDDWHRDLARVSRHAFTIDWPHFPGGGGIDFLSAGTQDQNYARSIFERDWDEFYERFGGGQLFDALRGDMKAHYDYALLDSRTGWSDVAGICTVQLPDVLIDCFTFSEQGIGGAATVAANVRLLKGRRPVRVLPVPMRVDLAEKSRVEAGRFAARLRFGDLPDGLTPAERDTYWAAVEVPYQSFYAYEETLATFGDRPGARTSMLAAYETLTGYLTGGEVTGLPPLAEPLRLQTAARFVRATVRQEDTVALRYAVADRLWAEWIARVLQTAGVEVNLVTEGAGTDGRPMPPGRPLIVVSPANADQEQSRVLVDADLRPPLEVYVADVRRLRGQPAADSLFLAGQPEEVAVSRLLQLVGHPGDDFDRTRIGLRYPGRATQVFGAPLRNVQFSGREDELIALRDSLANTVRPAVSSGAAPVALLGMGGIGKTQLAMEYAHRFRNAYDVVWCITADPVPFIDTQLADLGRELGLTGIGSVDEQARTVLSALARGETAPRWLVVLDGAEDVAAVSRFLPSGPGGHVIITSRDGGWAERAETIELDVFSRRESVAHLRRRVPTMAPDVAGRLAEAVDDLPVALTVAGAWLAETGKPVAEYLSHLSEHGLAVLPPIWDRSLQVLEERSTAAYRLLQLCSVLAPEVALELVYGDRMAELLLAFDPLVSETMYRGALVQHLRRLALLTLDLHGGQIRVHKMLQHVVRQRMTPADRARTRREAHLVLAAARPAGEVDDPSNWRRFGRIWPHLEVARVGESGVEAVRRLIIDRVRYLWQCGALADGRRAGEDYVRRWELRRDTLVDPDERAVLDRQLLQLRFNLANILRDLADFDTSRPMDEAVLAEQRALLGGEHPHTLSTAGGLAADLRAQGRYQDAHRLAEQTGTAWVETFGKEHPGTLRALADLGVSLRLAGDFRAARDRDSETFERAGLVLGRSHSLTLATGGNLGRDLRDAGEYESSRTLLRDILQRHREAFGENSPATFAAMTNLAVSERAAGRAHEAAEHLELAYENLNQMLGPDAAATLMCRLSRAVSLLSSAEPASAEAELAELERRYADRFGSRHPYTLLCLHDRAAVARATGDLGTARELARRAADEFQVVLGLEHPYTMAAWTNLAVFAAEWGAVPQAYELLQPVAERAARVLGPDHPDAIRAEANVTLIRRDLLGPSPDEEQEVLQRLVRALGPAHPAVEAMRERRYLHRTLDPQPF</sequence>
<dbReference type="Gene3D" id="1.25.40.10">
    <property type="entry name" value="Tetratricopeptide repeat domain"/>
    <property type="match status" value="2"/>
</dbReference>
<evidence type="ECO:0000313" key="2">
    <source>
        <dbReference type="Proteomes" id="UP000637628"/>
    </source>
</evidence>